<evidence type="ECO:0000313" key="3">
    <source>
        <dbReference type="Proteomes" id="UP000094313"/>
    </source>
</evidence>
<keyword evidence="1" id="KW-1133">Transmembrane helix</keyword>
<feature type="transmembrane region" description="Helical" evidence="1">
    <location>
        <begin position="6"/>
        <end position="22"/>
    </location>
</feature>
<feature type="transmembrane region" description="Helical" evidence="1">
    <location>
        <begin position="56"/>
        <end position="75"/>
    </location>
</feature>
<evidence type="ECO:0008006" key="4">
    <source>
        <dbReference type="Google" id="ProtNLM"/>
    </source>
</evidence>
<name>A0A1D7QMY6_9SPHI</name>
<dbReference type="KEGG" id="psty:BFS30_24405"/>
<dbReference type="EMBL" id="CP017141">
    <property type="protein sequence ID" value="AOM80025.1"/>
    <property type="molecule type" value="Genomic_DNA"/>
</dbReference>
<evidence type="ECO:0000256" key="1">
    <source>
        <dbReference type="SAM" id="Phobius"/>
    </source>
</evidence>
<keyword evidence="1" id="KW-0472">Membrane</keyword>
<accession>A0A1D7QMY6</accession>
<dbReference type="AlphaFoldDB" id="A0A1D7QMY6"/>
<dbReference type="Proteomes" id="UP000094313">
    <property type="component" value="Chromosome"/>
</dbReference>
<protein>
    <recommendedName>
        <fullName evidence="4">Molybdenum ABC transporter permease</fullName>
    </recommendedName>
</protein>
<sequence length="91" mass="10415">MNWYYVIAAVLFIVGIVVNTSINRRRFYRRGPGGLQHYDSYGKAVATTWLERLGKLVAVVLILFAIGFAGMGYQLQQRKNSVNNNNTEKRF</sequence>
<keyword evidence="1" id="KW-0812">Transmembrane</keyword>
<organism evidence="2 3">
    <name type="scientific">Pedobacter steynii</name>
    <dbReference type="NCBI Taxonomy" id="430522"/>
    <lineage>
        <taxon>Bacteria</taxon>
        <taxon>Pseudomonadati</taxon>
        <taxon>Bacteroidota</taxon>
        <taxon>Sphingobacteriia</taxon>
        <taxon>Sphingobacteriales</taxon>
        <taxon>Sphingobacteriaceae</taxon>
        <taxon>Pedobacter</taxon>
    </lineage>
</organism>
<gene>
    <name evidence="2" type="ORF">BFS30_24405</name>
</gene>
<reference evidence="2 3" key="1">
    <citation type="submission" date="2016-08" db="EMBL/GenBank/DDBJ databases">
        <authorList>
            <person name="Seilhamer J.J."/>
        </authorList>
    </citation>
    <scope>NUCLEOTIDE SEQUENCE [LARGE SCALE GENOMIC DNA]</scope>
    <source>
        <strain evidence="2 3">DX4</strain>
    </source>
</reference>
<keyword evidence="3" id="KW-1185">Reference proteome</keyword>
<proteinExistence type="predicted"/>
<evidence type="ECO:0000313" key="2">
    <source>
        <dbReference type="EMBL" id="AOM80025.1"/>
    </source>
</evidence>